<dbReference type="EMBL" id="WWCU01000002">
    <property type="protein sequence ID" value="MYN06123.1"/>
    <property type="molecule type" value="Genomic_DNA"/>
</dbReference>
<protein>
    <submittedName>
        <fullName evidence="2">Alpha/beta fold hydrolase</fullName>
    </submittedName>
</protein>
<dbReference type="Proteomes" id="UP000450676">
    <property type="component" value="Unassembled WGS sequence"/>
</dbReference>
<keyword evidence="3" id="KW-1185">Reference proteome</keyword>
<keyword evidence="2" id="KW-0378">Hydrolase</keyword>
<dbReference type="SUPFAM" id="SSF53474">
    <property type="entry name" value="alpha/beta-Hydrolases"/>
    <property type="match status" value="1"/>
</dbReference>
<reference evidence="2 3" key="1">
    <citation type="submission" date="2019-12" db="EMBL/GenBank/DDBJ databases">
        <title>Novel species isolated from a subtropical stream in China.</title>
        <authorList>
            <person name="Lu H."/>
        </authorList>
    </citation>
    <scope>NUCLEOTIDE SEQUENCE [LARGE SCALE GENOMIC DNA]</scope>
    <source>
        <strain evidence="2 3">FT127W</strain>
    </source>
</reference>
<evidence type="ECO:0000313" key="3">
    <source>
        <dbReference type="Proteomes" id="UP000450676"/>
    </source>
</evidence>
<feature type="domain" description="AB hydrolase-1" evidence="1">
    <location>
        <begin position="64"/>
        <end position="265"/>
    </location>
</feature>
<organism evidence="2 3">
    <name type="scientific">Pseudoduganella aquatica</name>
    <dbReference type="NCBI Taxonomy" id="2660641"/>
    <lineage>
        <taxon>Bacteria</taxon>
        <taxon>Pseudomonadati</taxon>
        <taxon>Pseudomonadota</taxon>
        <taxon>Betaproteobacteria</taxon>
        <taxon>Burkholderiales</taxon>
        <taxon>Oxalobacteraceae</taxon>
        <taxon>Telluria group</taxon>
        <taxon>Pseudoduganella</taxon>
    </lineage>
</organism>
<accession>A0A7X4H7F9</accession>
<dbReference type="AlphaFoldDB" id="A0A7X4H7F9"/>
<dbReference type="PANTHER" id="PTHR12277">
    <property type="entry name" value="ALPHA/BETA HYDROLASE DOMAIN-CONTAINING PROTEIN"/>
    <property type="match status" value="1"/>
</dbReference>
<dbReference type="GO" id="GO:0016787">
    <property type="term" value="F:hydrolase activity"/>
    <property type="evidence" value="ECO:0007669"/>
    <property type="project" value="UniProtKB-KW"/>
</dbReference>
<comment type="caution">
    <text evidence="2">The sequence shown here is derived from an EMBL/GenBank/DDBJ whole genome shotgun (WGS) entry which is preliminary data.</text>
</comment>
<dbReference type="RefSeq" id="WP_161070516.1">
    <property type="nucleotide sequence ID" value="NZ_WWCU01000002.1"/>
</dbReference>
<evidence type="ECO:0000259" key="1">
    <source>
        <dbReference type="Pfam" id="PF12697"/>
    </source>
</evidence>
<dbReference type="Pfam" id="PF12697">
    <property type="entry name" value="Abhydrolase_6"/>
    <property type="match status" value="1"/>
</dbReference>
<gene>
    <name evidence="2" type="ORF">GTP77_02105</name>
</gene>
<dbReference type="InterPro" id="IPR000073">
    <property type="entry name" value="AB_hydrolase_1"/>
</dbReference>
<dbReference type="PANTHER" id="PTHR12277:SF81">
    <property type="entry name" value="PROTEIN ABHD13"/>
    <property type="match status" value="1"/>
</dbReference>
<dbReference type="InterPro" id="IPR029058">
    <property type="entry name" value="AB_hydrolase_fold"/>
</dbReference>
<sequence>MIYLITLAMLVCAAAVWVMGSLLIAVTPKEVALPALDAEAITLHAGPGQAVAASYLAGEGRGAILLLHGIRADRRQMVQRARFLHQQGYSILLIDLPGQGASTADAVTFGLTEAEGVRAALAELRRRNQGQRIGVIGVSLGAASLVLCRDCGPLDAVVLESMYPTIEEAVVDRLKLRFGAAGGPLSELLLMQLPLRLGISREQLRPIDHIGSLKAPVLIAAGSEDQLTTLPETQRLFQTAAEPKELWLVPGAGHVDLHAFSPADYERRISVFMARNLRADPAAEPRQDKVSP</sequence>
<evidence type="ECO:0000313" key="2">
    <source>
        <dbReference type="EMBL" id="MYN06123.1"/>
    </source>
</evidence>
<name>A0A7X4H7F9_9BURK</name>
<proteinExistence type="predicted"/>
<dbReference type="Gene3D" id="3.40.50.1820">
    <property type="entry name" value="alpha/beta hydrolase"/>
    <property type="match status" value="1"/>
</dbReference>